<dbReference type="Gramene" id="MELO3C026130.2.1">
    <property type="protein sequence ID" value="MELO3C026130.2.1"/>
    <property type="gene ID" value="MELO3C026130.2"/>
</dbReference>
<evidence type="ECO:0000256" key="1">
    <source>
        <dbReference type="SAM" id="MobiDB-lite"/>
    </source>
</evidence>
<reference evidence="2" key="1">
    <citation type="submission" date="2023-03" db="UniProtKB">
        <authorList>
            <consortium name="EnsemblPlants"/>
        </authorList>
    </citation>
    <scope>IDENTIFICATION</scope>
</reference>
<feature type="compositionally biased region" description="Basic and acidic residues" evidence="1">
    <location>
        <begin position="23"/>
        <end position="35"/>
    </location>
</feature>
<proteinExistence type="predicted"/>
<evidence type="ECO:0000313" key="2">
    <source>
        <dbReference type="EnsemblPlants" id="MELO3C026130.2.1"/>
    </source>
</evidence>
<protein>
    <submittedName>
        <fullName evidence="2">Uncharacterized protein</fullName>
    </submittedName>
</protein>
<organism evidence="2">
    <name type="scientific">Cucumis melo</name>
    <name type="common">Muskmelon</name>
    <dbReference type="NCBI Taxonomy" id="3656"/>
    <lineage>
        <taxon>Eukaryota</taxon>
        <taxon>Viridiplantae</taxon>
        <taxon>Streptophyta</taxon>
        <taxon>Embryophyta</taxon>
        <taxon>Tracheophyta</taxon>
        <taxon>Spermatophyta</taxon>
        <taxon>Magnoliopsida</taxon>
        <taxon>eudicotyledons</taxon>
        <taxon>Gunneridae</taxon>
        <taxon>Pentapetalae</taxon>
        <taxon>rosids</taxon>
        <taxon>fabids</taxon>
        <taxon>Cucurbitales</taxon>
        <taxon>Cucurbitaceae</taxon>
        <taxon>Benincaseae</taxon>
        <taxon>Cucumis</taxon>
    </lineage>
</organism>
<accession>A0A9I9E0J3</accession>
<dbReference type="EnsemblPlants" id="MELO3C026130.2.1">
    <property type="protein sequence ID" value="MELO3C026130.2.1"/>
    <property type="gene ID" value="MELO3C026130.2"/>
</dbReference>
<sequence>MAHEVMFGAAKGMQRWRGLVGGEMREKTSNDEEQRWSSNWRGNVEHRDTSGQFWLRQKTTGNTSRLCLS</sequence>
<dbReference type="AlphaFoldDB" id="A0A9I9E0J3"/>
<feature type="region of interest" description="Disordered" evidence="1">
    <location>
        <begin position="18"/>
        <end position="45"/>
    </location>
</feature>
<name>A0A9I9E0J3_CUCME</name>